<reference evidence="1 2" key="1">
    <citation type="submission" date="2021-08" db="EMBL/GenBank/DDBJ databases">
        <title>Draft Genome Sequence of Phanerochaete sordida strain YK-624.</title>
        <authorList>
            <person name="Mori T."/>
            <person name="Dohra H."/>
            <person name="Suzuki T."/>
            <person name="Kawagishi H."/>
            <person name="Hirai H."/>
        </authorList>
    </citation>
    <scope>NUCLEOTIDE SEQUENCE [LARGE SCALE GENOMIC DNA]</scope>
    <source>
        <strain evidence="1 2">YK-624</strain>
    </source>
</reference>
<dbReference type="AlphaFoldDB" id="A0A9P3GF76"/>
<protein>
    <submittedName>
        <fullName evidence="1">Uncharacterized protein</fullName>
    </submittedName>
</protein>
<comment type="caution">
    <text evidence="1">The sequence shown here is derived from an EMBL/GenBank/DDBJ whole genome shotgun (WGS) entry which is preliminary data.</text>
</comment>
<name>A0A9P3GF76_9APHY</name>
<evidence type="ECO:0000313" key="2">
    <source>
        <dbReference type="Proteomes" id="UP000703269"/>
    </source>
</evidence>
<gene>
    <name evidence="1" type="ORF">PsYK624_099650</name>
</gene>
<dbReference type="Proteomes" id="UP000703269">
    <property type="component" value="Unassembled WGS sequence"/>
</dbReference>
<sequence>MQQFMDPDVHVRWYGQLRTSAYCAVGRIEDHAEHHHRQGWNTVLRRPHDPPRDSASPCTLSVSHTAPIRHVIYSHRTVPSKCAPGQRGAKRGAYRRAQHLRAIRCSAHRHDRESE</sequence>
<proteinExistence type="predicted"/>
<accession>A0A9P3GF76</accession>
<keyword evidence="2" id="KW-1185">Reference proteome</keyword>
<evidence type="ECO:0000313" key="1">
    <source>
        <dbReference type="EMBL" id="GJE93803.1"/>
    </source>
</evidence>
<organism evidence="1 2">
    <name type="scientific">Phanerochaete sordida</name>
    <dbReference type="NCBI Taxonomy" id="48140"/>
    <lineage>
        <taxon>Eukaryota</taxon>
        <taxon>Fungi</taxon>
        <taxon>Dikarya</taxon>
        <taxon>Basidiomycota</taxon>
        <taxon>Agaricomycotina</taxon>
        <taxon>Agaricomycetes</taxon>
        <taxon>Polyporales</taxon>
        <taxon>Phanerochaetaceae</taxon>
        <taxon>Phanerochaete</taxon>
    </lineage>
</organism>
<dbReference type="EMBL" id="BPQB01000035">
    <property type="protein sequence ID" value="GJE93803.1"/>
    <property type="molecule type" value="Genomic_DNA"/>
</dbReference>